<keyword evidence="1" id="KW-0812">Transmembrane</keyword>
<keyword evidence="1" id="KW-0472">Membrane</keyword>
<comment type="caution">
    <text evidence="2">The sequence shown here is derived from an EMBL/GenBank/DDBJ whole genome shotgun (WGS) entry which is preliminary data.</text>
</comment>
<evidence type="ECO:0008006" key="4">
    <source>
        <dbReference type="Google" id="ProtNLM"/>
    </source>
</evidence>
<protein>
    <recommendedName>
        <fullName evidence="4">DUF4307 domain-containing protein</fullName>
    </recommendedName>
</protein>
<keyword evidence="1" id="KW-1133">Transmembrane helix</keyword>
<reference evidence="2 3" key="1">
    <citation type="submission" date="2023-02" db="EMBL/GenBank/DDBJ databases">
        <title>Study of novel species of the Microbacterium genus.</title>
        <authorList>
            <person name="Arroyo-Herrera I."/>
            <person name="Roman-Ponce B."/>
            <person name="Vasquez-Murrieta M.S."/>
        </authorList>
    </citation>
    <scope>NUCLEOTIDE SEQUENCE [LARGE SCALE GENOMIC DNA]</scope>
    <source>
        <strain evidence="2 3">NE1TT3</strain>
    </source>
</reference>
<evidence type="ECO:0000256" key="1">
    <source>
        <dbReference type="SAM" id="Phobius"/>
    </source>
</evidence>
<sequence length="181" mass="18695">MSAAATTWLVSSLAGPGGIGERRGRPSWSRTSAIATGLLVSAVFVTGAAAMWVPQFGVGPAGEVVDVDLTLAVEYTTLSGEAVRCTVAVSLSAASGHADVEAARSLLLSQDWTTFGEDVKEAALENPFTEAGPEWTSLDDALRERIAFERAAAQLVRERANGLLPADAAVGSTTDCSGRIS</sequence>
<evidence type="ECO:0000313" key="3">
    <source>
        <dbReference type="Proteomes" id="UP001218170"/>
    </source>
</evidence>
<dbReference type="EMBL" id="JAQZCI010000002">
    <property type="protein sequence ID" value="MDD7962866.1"/>
    <property type="molecule type" value="Genomic_DNA"/>
</dbReference>
<name>A0ABT5SL56_9MICO</name>
<keyword evidence="3" id="KW-1185">Reference proteome</keyword>
<feature type="transmembrane region" description="Helical" evidence="1">
    <location>
        <begin position="33"/>
        <end position="53"/>
    </location>
</feature>
<dbReference type="RefSeq" id="WP_274264649.1">
    <property type="nucleotide sequence ID" value="NZ_JAQZCI010000002.1"/>
</dbReference>
<proteinExistence type="predicted"/>
<organism evidence="2 3">
    <name type="scientific">Microbacterium thalli</name>
    <dbReference type="NCBI Taxonomy" id="3027921"/>
    <lineage>
        <taxon>Bacteria</taxon>
        <taxon>Bacillati</taxon>
        <taxon>Actinomycetota</taxon>
        <taxon>Actinomycetes</taxon>
        <taxon>Micrococcales</taxon>
        <taxon>Microbacteriaceae</taxon>
        <taxon>Microbacterium</taxon>
    </lineage>
</organism>
<evidence type="ECO:0000313" key="2">
    <source>
        <dbReference type="EMBL" id="MDD7962866.1"/>
    </source>
</evidence>
<gene>
    <name evidence="2" type="ORF">PUW80_10980</name>
</gene>
<dbReference type="Proteomes" id="UP001218170">
    <property type="component" value="Unassembled WGS sequence"/>
</dbReference>
<accession>A0ABT5SL56</accession>